<evidence type="ECO:0000259" key="12">
    <source>
        <dbReference type="PROSITE" id="PS50011"/>
    </source>
</evidence>
<reference evidence="13" key="1">
    <citation type="submission" date="2008-06" db="EMBL/GenBank/DDBJ databases">
        <authorList>
            <person name="Lorenzi H."/>
            <person name="Inman J."/>
            <person name="Miller J."/>
            <person name="Schobel S."/>
            <person name="Amedeo P."/>
            <person name="Caler E.V."/>
            <person name="da Silva J."/>
        </authorList>
    </citation>
    <scope>NUCLEOTIDE SEQUENCE [LARGE SCALE GENOMIC DNA]</scope>
    <source>
        <strain evidence="13">RN66</strain>
    </source>
</reference>
<dbReference type="Pfam" id="PF00069">
    <property type="entry name" value="Pkinase"/>
    <property type="match status" value="1"/>
</dbReference>
<name>B6AEV6_CRYMR</name>
<dbReference type="FunFam" id="1.10.510.10:FF:000571">
    <property type="entry name" value="Maternal embryonic leucine zipper kinase"/>
    <property type="match status" value="1"/>
</dbReference>
<evidence type="ECO:0000313" key="14">
    <source>
        <dbReference type="Proteomes" id="UP000001460"/>
    </source>
</evidence>
<dbReference type="PANTHER" id="PTHR24350">
    <property type="entry name" value="SERINE/THREONINE-PROTEIN KINASE IAL-RELATED"/>
    <property type="match status" value="1"/>
</dbReference>
<keyword evidence="2 11" id="KW-0723">Serine/threonine-protein kinase</keyword>
<dbReference type="VEuPathDB" id="CryptoDB:CMU_013980"/>
<feature type="active site" description="Proton acceptor" evidence="7">
    <location>
        <position position="161"/>
    </location>
</feature>
<evidence type="ECO:0000256" key="3">
    <source>
        <dbReference type="ARBA" id="ARBA00022679"/>
    </source>
</evidence>
<keyword evidence="5 13" id="KW-0418">Kinase</keyword>
<dbReference type="AlphaFoldDB" id="B6AEV6"/>
<dbReference type="SMART" id="SM00220">
    <property type="entry name" value="S_TKc"/>
    <property type="match status" value="1"/>
</dbReference>
<keyword evidence="6 8" id="KW-0067">ATP-binding</keyword>
<keyword evidence="4 8" id="KW-0547">Nucleotide-binding</keyword>
<dbReference type="PROSITE" id="PS50011">
    <property type="entry name" value="PROTEIN_KINASE_DOM"/>
    <property type="match status" value="1"/>
</dbReference>
<evidence type="ECO:0000256" key="9">
    <source>
        <dbReference type="PIRSR" id="PIRSR630616-3"/>
    </source>
</evidence>
<dbReference type="Gene3D" id="1.10.510.10">
    <property type="entry name" value="Transferase(Phosphotransferase) domain 1"/>
    <property type="match status" value="1"/>
</dbReference>
<feature type="binding site" evidence="8 10">
    <location>
        <position position="64"/>
    </location>
    <ligand>
        <name>ATP</name>
        <dbReference type="ChEBI" id="CHEBI:30616"/>
    </ligand>
</feature>
<dbReference type="InterPro" id="IPR008271">
    <property type="entry name" value="Ser/Thr_kinase_AS"/>
</dbReference>
<dbReference type="Proteomes" id="UP000001460">
    <property type="component" value="Unassembled WGS sequence"/>
</dbReference>
<evidence type="ECO:0000313" key="13">
    <source>
        <dbReference type="EMBL" id="EEA06723.1"/>
    </source>
</evidence>
<evidence type="ECO:0000256" key="1">
    <source>
        <dbReference type="ARBA" id="ARBA00011245"/>
    </source>
</evidence>
<evidence type="ECO:0000256" key="7">
    <source>
        <dbReference type="PIRSR" id="PIRSR630616-1"/>
    </source>
</evidence>
<dbReference type="OrthoDB" id="40902at2759"/>
<dbReference type="InterPro" id="IPR000719">
    <property type="entry name" value="Prot_kinase_dom"/>
</dbReference>
<proteinExistence type="inferred from homology"/>
<dbReference type="InterPro" id="IPR011009">
    <property type="entry name" value="Kinase-like_dom_sf"/>
</dbReference>
<comment type="similarity">
    <text evidence="11">Belongs to the protein kinase superfamily.</text>
</comment>
<evidence type="ECO:0000256" key="2">
    <source>
        <dbReference type="ARBA" id="ARBA00022527"/>
    </source>
</evidence>
<keyword evidence="14" id="KW-1185">Reference proteome</keyword>
<protein>
    <submittedName>
        <fullName evidence="13">Protein kinase domain-containing protein</fullName>
        <ecNumber evidence="13">2.7.11.17</ecNumber>
    </submittedName>
</protein>
<dbReference type="eggNOG" id="KOG0032">
    <property type="taxonomic scope" value="Eukaryota"/>
</dbReference>
<sequence>MGTQHSSIERIMDIGVGACLNVTHYISGISFSERYQIGGLVGTGQFAEVYLCKEYESGRSFAMKITYSSYEIPLEKILEEVEIMKILRNHPNIVRLIDYNVEHIDAEKYEVKMVLDLCTGGDLYQYVLNHGALEEKLVQRIMINLLDALSYIHGNGIIHRDLKPENILIDNNFMCKIADFGLAKRSLTSSNTQPRSKSLCGSDFYLAPELVKQQEYGAEIDIWSIGVLCYVCLCGGLPFHDNKSFDLYHKIVERGVNDFLFAQPAWRNVSLIAQHFVQWLLETDPKKRPTAEAALNHRWLRCTSNLIVPTTSIKTNISYNPSELGTSNSAISLPSRHITKGNLVIASTSINSTNPHQSENWDCNSAKMIRINDNTIWRQDS</sequence>
<dbReference type="RefSeq" id="XP_002141072.1">
    <property type="nucleotide sequence ID" value="XM_002141036.1"/>
</dbReference>
<dbReference type="PROSITE" id="PS00108">
    <property type="entry name" value="PROTEIN_KINASE_ST"/>
    <property type="match status" value="1"/>
</dbReference>
<evidence type="ECO:0000256" key="11">
    <source>
        <dbReference type="RuleBase" id="RU000304"/>
    </source>
</evidence>
<evidence type="ECO:0000256" key="8">
    <source>
        <dbReference type="PIRSR" id="PIRSR630616-2"/>
    </source>
</evidence>
<dbReference type="InterPro" id="IPR030616">
    <property type="entry name" value="Aur-like"/>
</dbReference>
<feature type="binding site" evidence="8">
    <location>
        <begin position="165"/>
        <end position="166"/>
    </location>
    <ligand>
        <name>ATP</name>
        <dbReference type="ChEBI" id="CHEBI:30616"/>
    </ligand>
</feature>
<dbReference type="GO" id="GO:0004683">
    <property type="term" value="F:calcium/calmodulin-dependent protein kinase activity"/>
    <property type="evidence" value="ECO:0007669"/>
    <property type="project" value="UniProtKB-EC"/>
</dbReference>
<dbReference type="OMA" id="IDWFESK"/>
<dbReference type="STRING" id="441375.B6AEV6"/>
<evidence type="ECO:0000256" key="4">
    <source>
        <dbReference type="ARBA" id="ARBA00022741"/>
    </source>
</evidence>
<keyword evidence="3 13" id="KW-0808">Transferase</keyword>
<dbReference type="EC" id="2.7.11.17" evidence="13"/>
<dbReference type="SUPFAM" id="SSF56112">
    <property type="entry name" value="Protein kinase-like (PK-like)"/>
    <property type="match status" value="1"/>
</dbReference>
<dbReference type="EMBL" id="DS989730">
    <property type="protein sequence ID" value="EEA06723.1"/>
    <property type="molecule type" value="Genomic_DNA"/>
</dbReference>
<feature type="binding site" evidence="8">
    <location>
        <position position="179"/>
    </location>
    <ligand>
        <name>ATP</name>
        <dbReference type="ChEBI" id="CHEBI:30616"/>
    </ligand>
</feature>
<gene>
    <name evidence="13" type="ORF">CMU_013980</name>
</gene>
<feature type="cross-link" description="Glycyl lysine isopeptide (Lys-Gly) (interchain with G-Cter in SUMO2)" evidence="9">
    <location>
        <position position="163"/>
    </location>
</feature>
<evidence type="ECO:0000256" key="10">
    <source>
        <dbReference type="PROSITE-ProRule" id="PRU10141"/>
    </source>
</evidence>
<accession>B6AEV6</accession>
<organism evidence="13 14">
    <name type="scientific">Cryptosporidium muris (strain RN66)</name>
    <dbReference type="NCBI Taxonomy" id="441375"/>
    <lineage>
        <taxon>Eukaryota</taxon>
        <taxon>Sar</taxon>
        <taxon>Alveolata</taxon>
        <taxon>Apicomplexa</taxon>
        <taxon>Conoidasida</taxon>
        <taxon>Coccidia</taxon>
        <taxon>Eucoccidiorida</taxon>
        <taxon>Eimeriorina</taxon>
        <taxon>Cryptosporidiidae</taxon>
        <taxon>Cryptosporidium</taxon>
    </lineage>
</organism>
<evidence type="ECO:0000256" key="6">
    <source>
        <dbReference type="ARBA" id="ARBA00022840"/>
    </source>
</evidence>
<dbReference type="GO" id="GO:0005524">
    <property type="term" value="F:ATP binding"/>
    <property type="evidence" value="ECO:0007669"/>
    <property type="project" value="UniProtKB-UniRule"/>
</dbReference>
<dbReference type="GeneID" id="6996143"/>
<feature type="domain" description="Protein kinase" evidence="12">
    <location>
        <begin position="35"/>
        <end position="300"/>
    </location>
</feature>
<dbReference type="PROSITE" id="PS00107">
    <property type="entry name" value="PROTEIN_KINASE_ATP"/>
    <property type="match status" value="1"/>
</dbReference>
<evidence type="ECO:0000256" key="5">
    <source>
        <dbReference type="ARBA" id="ARBA00022777"/>
    </source>
</evidence>
<comment type="subunit">
    <text evidence="1">Monomer.</text>
</comment>
<dbReference type="InterPro" id="IPR017441">
    <property type="entry name" value="Protein_kinase_ATP_BS"/>
</dbReference>